<dbReference type="SMART" id="SM00499">
    <property type="entry name" value="AAI"/>
    <property type="match status" value="1"/>
</dbReference>
<dbReference type="InterPro" id="IPR027923">
    <property type="entry name" value="Hydrophob_seed_dom"/>
</dbReference>
<feature type="domain" description="Bifunctional inhibitor/plant lipid transfer protein/seed storage helical" evidence="2">
    <location>
        <begin position="63"/>
        <end position="146"/>
    </location>
</feature>
<proteinExistence type="predicted"/>
<evidence type="ECO:0000259" key="2">
    <source>
        <dbReference type="SMART" id="SM00499"/>
    </source>
</evidence>
<gene>
    <name evidence="3" type="ORF">MKW98_012614</name>
</gene>
<dbReference type="PANTHER" id="PTHR31731">
    <property type="match status" value="1"/>
</dbReference>
<organism evidence="3 4">
    <name type="scientific">Papaver atlanticum</name>
    <dbReference type="NCBI Taxonomy" id="357466"/>
    <lineage>
        <taxon>Eukaryota</taxon>
        <taxon>Viridiplantae</taxon>
        <taxon>Streptophyta</taxon>
        <taxon>Embryophyta</taxon>
        <taxon>Tracheophyta</taxon>
        <taxon>Spermatophyta</taxon>
        <taxon>Magnoliopsida</taxon>
        <taxon>Ranunculales</taxon>
        <taxon>Papaveraceae</taxon>
        <taxon>Papaveroideae</taxon>
        <taxon>Papaver</taxon>
    </lineage>
</organism>
<feature type="chain" id="PRO_5042002979" description="Bifunctional inhibitor/plant lipid transfer protein/seed storage helical domain-containing protein" evidence="1">
    <location>
        <begin position="24"/>
        <end position="147"/>
    </location>
</feature>
<dbReference type="InterPro" id="IPR016140">
    <property type="entry name" value="Bifunc_inhib/LTP/seed_store"/>
</dbReference>
<dbReference type="AlphaFoldDB" id="A0AAD4T2M5"/>
<accession>A0AAD4T2M5</accession>
<dbReference type="Proteomes" id="UP001202328">
    <property type="component" value="Unassembled WGS sequence"/>
</dbReference>
<reference evidence="3" key="1">
    <citation type="submission" date="2022-04" db="EMBL/GenBank/DDBJ databases">
        <title>A functionally conserved STORR gene fusion in Papaver species that diverged 16.8 million years ago.</title>
        <authorList>
            <person name="Catania T."/>
        </authorList>
    </citation>
    <scope>NUCLEOTIDE SEQUENCE</scope>
    <source>
        <strain evidence="3">S-188037</strain>
    </source>
</reference>
<dbReference type="CDD" id="cd01958">
    <property type="entry name" value="HPS_like"/>
    <property type="match status" value="1"/>
</dbReference>
<sequence length="147" mass="15517">MAALTSTVLILSLNLLFFTLVTSCYTCTPSPNPTKPIRPPTYMPPKINPSPKFPVPSTKPVSCPRDTLKLAACADVLNGVVNIVVETPPNTQCCSLINGLVDLEAAVCLCTALRAQVLGVVNVDVSIALSLLLNTCGKKVPYGFQCA</sequence>
<dbReference type="Pfam" id="PF14547">
    <property type="entry name" value="Hydrophob_seed"/>
    <property type="match status" value="1"/>
</dbReference>
<feature type="signal peptide" evidence="1">
    <location>
        <begin position="1"/>
        <end position="23"/>
    </location>
</feature>
<dbReference type="EMBL" id="JAJJMB010006998">
    <property type="protein sequence ID" value="KAI3932643.1"/>
    <property type="molecule type" value="Genomic_DNA"/>
</dbReference>
<name>A0AAD4T2M5_9MAGN</name>
<dbReference type="SUPFAM" id="SSF47699">
    <property type="entry name" value="Bifunctional inhibitor/lipid-transfer protein/seed storage 2S albumin"/>
    <property type="match status" value="1"/>
</dbReference>
<protein>
    <recommendedName>
        <fullName evidence="2">Bifunctional inhibitor/plant lipid transfer protein/seed storage helical domain-containing protein</fullName>
    </recommendedName>
</protein>
<evidence type="ECO:0000313" key="4">
    <source>
        <dbReference type="Proteomes" id="UP001202328"/>
    </source>
</evidence>
<dbReference type="InterPro" id="IPR036312">
    <property type="entry name" value="Bifun_inhib/LTP/seed_sf"/>
</dbReference>
<dbReference type="Gene3D" id="1.10.110.10">
    <property type="entry name" value="Plant lipid-transfer and hydrophobic proteins"/>
    <property type="match status" value="1"/>
</dbReference>
<evidence type="ECO:0000313" key="3">
    <source>
        <dbReference type="EMBL" id="KAI3932643.1"/>
    </source>
</evidence>
<comment type="caution">
    <text evidence="3">The sequence shown here is derived from an EMBL/GenBank/DDBJ whole genome shotgun (WGS) entry which is preliminary data.</text>
</comment>
<keyword evidence="1" id="KW-0732">Signal</keyword>
<keyword evidence="4" id="KW-1185">Reference proteome</keyword>
<evidence type="ECO:0000256" key="1">
    <source>
        <dbReference type="SAM" id="SignalP"/>
    </source>
</evidence>
<dbReference type="InterPro" id="IPR051636">
    <property type="entry name" value="Plant_LTP/defense-related"/>
</dbReference>